<dbReference type="AlphaFoldDB" id="D8RR98"/>
<feature type="compositionally biased region" description="Basic and acidic residues" evidence="1">
    <location>
        <begin position="487"/>
        <end position="501"/>
    </location>
</feature>
<feature type="region of interest" description="Disordered" evidence="1">
    <location>
        <begin position="1"/>
        <end position="20"/>
    </location>
</feature>
<dbReference type="Proteomes" id="UP000001514">
    <property type="component" value="Unassembled WGS sequence"/>
</dbReference>
<dbReference type="EMBL" id="GL377587">
    <property type="protein sequence ID" value="EFJ25207.1"/>
    <property type="molecule type" value="Genomic_DNA"/>
</dbReference>
<evidence type="ECO:0000313" key="3">
    <source>
        <dbReference type="Proteomes" id="UP000001514"/>
    </source>
</evidence>
<evidence type="ECO:0000313" key="2">
    <source>
        <dbReference type="EMBL" id="EFJ25207.1"/>
    </source>
</evidence>
<gene>
    <name evidence="2" type="ORF">SELMODRAFT_413989</name>
</gene>
<accession>D8RR98</accession>
<keyword evidence="3" id="KW-1185">Reference proteome</keyword>
<dbReference type="HOGENOM" id="CLU_320146_0_0_1"/>
<dbReference type="KEGG" id="smo:SELMODRAFT_413989"/>
<dbReference type="InParanoid" id="D8RR98"/>
<name>D8RR98_SELML</name>
<evidence type="ECO:0000256" key="1">
    <source>
        <dbReference type="SAM" id="MobiDB-lite"/>
    </source>
</evidence>
<sequence length="907" mass="102491">MVESVIGQEKRRPKRPRYDPDGMEWLYEDEEFDVDDPQDVQNACYGIRTFSGERLEDMLMNARRLIARRCFEEKVFRLVEPESDSDLSWIEPEAVAMRDRFQDLVARVFFQGTLVGGGALIHPDGSILTSISCLPKPRGDPDHVFEVEFKFLKLKYSARAMDIDEFSFTAVLVPIEDQTSTFHGKKCFDRHVAVSDCDQILYAFQLGMDVPKKRPTSMDLKQLCVKQGITIRSKAKPKVSELVAALEEFRVIKMVCYDDIGMHGELALSMGAVGAMAIGCPVLSTSGRMVGVISAIHNVPGRAKDPPLLTFFGGREPCEFQCVADLKKADLPKELRDNVVAAKTIVEFANDLNTKYPSLEWRERNPLENFRKRSFRKGIELSFPFPTPKLTSKCCNANALPCDAIGLYCQNRSFSCTGFLLFVFDECEMSRPRYKSYPKVVEPKERILEHCKGKSAAAAVVSRATDNALQKLAEETKETAESAQASERAEGLKQTAEEVKKQSVSQPPSVSTTSKWKKWLVTDPAEIAPHFYDKDLFRANFPLIDVEEIPEGHPFPVPDKFEGAVLDDEATRVARKKWISRLFDATSAYKAPENEKQAFPLHFAFLEPLQKLTRPSRHDLQKHEECCGKRKWRYEDIRDIGRPKPRKTGSEEHEGMYLEVPEPHHPGEDDSDDEEAVEVKGGLKDVPTGSAGGVIHVFDDPQLGITARGNPDKVAAVLERNFFEDKLKWNGRFRGGFYAVKHCLDNLGKGHGSVIYVLVMASATWTYGILVPEGCVEIRNGTIESESMEQFQKHQAMTGQSSANLEALQVKLKTGTAFYRRCYRDNPAAVYKDGPMLVGKFYLCSTWFRLPRMVVGGGRDPGGRRLFDGLLRLVIGDSVMDLTKEDFELRMRLRKEMKMQRQDAWFS</sequence>
<feature type="compositionally biased region" description="Low complexity" evidence="1">
    <location>
        <begin position="502"/>
        <end position="511"/>
    </location>
</feature>
<organism evidence="3">
    <name type="scientific">Selaginella moellendorffii</name>
    <name type="common">Spikemoss</name>
    <dbReference type="NCBI Taxonomy" id="88036"/>
    <lineage>
        <taxon>Eukaryota</taxon>
        <taxon>Viridiplantae</taxon>
        <taxon>Streptophyta</taxon>
        <taxon>Embryophyta</taxon>
        <taxon>Tracheophyta</taxon>
        <taxon>Lycopodiopsida</taxon>
        <taxon>Selaginellales</taxon>
        <taxon>Selaginellaceae</taxon>
        <taxon>Selaginella</taxon>
    </lineage>
</organism>
<dbReference type="Gramene" id="EFJ25207">
    <property type="protein sequence ID" value="EFJ25207"/>
    <property type="gene ID" value="SELMODRAFT_413989"/>
</dbReference>
<feature type="region of interest" description="Disordered" evidence="1">
    <location>
        <begin position="474"/>
        <end position="511"/>
    </location>
</feature>
<protein>
    <submittedName>
        <fullName evidence="2">Uncharacterized protein</fullName>
    </submittedName>
</protein>
<proteinExistence type="predicted"/>
<reference evidence="2 3" key="1">
    <citation type="journal article" date="2011" name="Science">
        <title>The Selaginella genome identifies genetic changes associated with the evolution of vascular plants.</title>
        <authorList>
            <person name="Banks J.A."/>
            <person name="Nishiyama T."/>
            <person name="Hasebe M."/>
            <person name="Bowman J.L."/>
            <person name="Gribskov M."/>
            <person name="dePamphilis C."/>
            <person name="Albert V.A."/>
            <person name="Aono N."/>
            <person name="Aoyama T."/>
            <person name="Ambrose B.A."/>
            <person name="Ashton N.W."/>
            <person name="Axtell M.J."/>
            <person name="Barker E."/>
            <person name="Barker M.S."/>
            <person name="Bennetzen J.L."/>
            <person name="Bonawitz N.D."/>
            <person name="Chapple C."/>
            <person name="Cheng C."/>
            <person name="Correa L.G."/>
            <person name="Dacre M."/>
            <person name="DeBarry J."/>
            <person name="Dreyer I."/>
            <person name="Elias M."/>
            <person name="Engstrom E.M."/>
            <person name="Estelle M."/>
            <person name="Feng L."/>
            <person name="Finet C."/>
            <person name="Floyd S.K."/>
            <person name="Frommer W.B."/>
            <person name="Fujita T."/>
            <person name="Gramzow L."/>
            <person name="Gutensohn M."/>
            <person name="Harholt J."/>
            <person name="Hattori M."/>
            <person name="Heyl A."/>
            <person name="Hirai T."/>
            <person name="Hiwatashi Y."/>
            <person name="Ishikawa M."/>
            <person name="Iwata M."/>
            <person name="Karol K.G."/>
            <person name="Koehler B."/>
            <person name="Kolukisaoglu U."/>
            <person name="Kubo M."/>
            <person name="Kurata T."/>
            <person name="Lalonde S."/>
            <person name="Li K."/>
            <person name="Li Y."/>
            <person name="Litt A."/>
            <person name="Lyons E."/>
            <person name="Manning G."/>
            <person name="Maruyama T."/>
            <person name="Michael T.P."/>
            <person name="Mikami K."/>
            <person name="Miyazaki S."/>
            <person name="Morinaga S."/>
            <person name="Murata T."/>
            <person name="Mueller-Roeber B."/>
            <person name="Nelson D.R."/>
            <person name="Obara M."/>
            <person name="Oguri Y."/>
            <person name="Olmstead R.G."/>
            <person name="Onodera N."/>
            <person name="Petersen B.L."/>
            <person name="Pils B."/>
            <person name="Prigge M."/>
            <person name="Rensing S.A."/>
            <person name="Riano-Pachon D.M."/>
            <person name="Roberts A.W."/>
            <person name="Sato Y."/>
            <person name="Scheller H.V."/>
            <person name="Schulz B."/>
            <person name="Schulz C."/>
            <person name="Shakirov E.V."/>
            <person name="Shibagaki N."/>
            <person name="Shinohara N."/>
            <person name="Shippen D.E."/>
            <person name="Soerensen I."/>
            <person name="Sotooka R."/>
            <person name="Sugimoto N."/>
            <person name="Sugita M."/>
            <person name="Sumikawa N."/>
            <person name="Tanurdzic M."/>
            <person name="Theissen G."/>
            <person name="Ulvskov P."/>
            <person name="Wakazuki S."/>
            <person name="Weng J.K."/>
            <person name="Willats W.W."/>
            <person name="Wipf D."/>
            <person name="Wolf P.G."/>
            <person name="Yang L."/>
            <person name="Zimmer A.D."/>
            <person name="Zhu Q."/>
            <person name="Mitros T."/>
            <person name="Hellsten U."/>
            <person name="Loque D."/>
            <person name="Otillar R."/>
            <person name="Salamov A."/>
            <person name="Schmutz J."/>
            <person name="Shapiro H."/>
            <person name="Lindquist E."/>
            <person name="Lucas S."/>
            <person name="Rokhsar D."/>
            <person name="Grigoriev I.V."/>
        </authorList>
    </citation>
    <scope>NUCLEOTIDE SEQUENCE [LARGE SCALE GENOMIC DNA]</scope>
</reference>